<comment type="caution">
    <text evidence="4">The sequence shown here is derived from an EMBL/GenBank/DDBJ whole genome shotgun (WGS) entry which is preliminary data.</text>
</comment>
<name>A0ABT4I003_9BACL</name>
<evidence type="ECO:0000313" key="5">
    <source>
        <dbReference type="Proteomes" id="UP001067708"/>
    </source>
</evidence>
<evidence type="ECO:0000313" key="4">
    <source>
        <dbReference type="EMBL" id="MCZ0831770.1"/>
    </source>
</evidence>
<feature type="domain" description="HTH cro/C1-type" evidence="3">
    <location>
        <begin position="8"/>
        <end position="62"/>
    </location>
</feature>
<dbReference type="SMART" id="SM00530">
    <property type="entry name" value="HTH_XRE"/>
    <property type="match status" value="1"/>
</dbReference>
<keyword evidence="5" id="KW-1185">Reference proteome</keyword>
<reference evidence="4" key="1">
    <citation type="submission" date="2022-09" db="EMBL/GenBank/DDBJ databases">
        <title>Genome analysis and characterization of larvicidal activity of Brevibacillus strains.</title>
        <authorList>
            <person name="Patrusheva E.V."/>
            <person name="Izotova A.O."/>
            <person name="Toshchakov S.V."/>
            <person name="Sineoky S.P."/>
        </authorList>
    </citation>
    <scope>NUCLEOTIDE SEQUENCE</scope>
    <source>
        <strain evidence="4">VKPM_B-13244</strain>
    </source>
</reference>
<keyword evidence="1" id="KW-0238">DNA-binding</keyword>
<dbReference type="Proteomes" id="UP001067708">
    <property type="component" value="Unassembled WGS sequence"/>
</dbReference>
<dbReference type="InterPro" id="IPR001387">
    <property type="entry name" value="Cro/C1-type_HTH"/>
</dbReference>
<protein>
    <submittedName>
        <fullName evidence="4">Helix-turn-helix transcriptional regulator</fullName>
    </submittedName>
</protein>
<dbReference type="SUPFAM" id="SSF47413">
    <property type="entry name" value="lambda repressor-like DNA-binding domains"/>
    <property type="match status" value="1"/>
</dbReference>
<evidence type="ECO:0000256" key="1">
    <source>
        <dbReference type="ARBA" id="ARBA00023125"/>
    </source>
</evidence>
<dbReference type="Gene3D" id="1.10.260.40">
    <property type="entry name" value="lambda repressor-like DNA-binding domains"/>
    <property type="match status" value="1"/>
</dbReference>
<sequence length="120" mass="13823">MSIAGPIIKMLREKRDWSQIYLAERLGINNSVLSRIEAGKRDVEDYLLNKAADIFDVTSDYLLGRTNDPSPNNKKYNDNDSNIGLAFSDGGETELTEEEELYLKESLMLFRRMKEKRSNK</sequence>
<dbReference type="InterPro" id="IPR010982">
    <property type="entry name" value="Lambda_DNA-bd_dom_sf"/>
</dbReference>
<evidence type="ECO:0000256" key="2">
    <source>
        <dbReference type="SAM" id="MobiDB-lite"/>
    </source>
</evidence>
<dbReference type="CDD" id="cd00093">
    <property type="entry name" value="HTH_XRE"/>
    <property type="match status" value="1"/>
</dbReference>
<dbReference type="PROSITE" id="PS50943">
    <property type="entry name" value="HTH_CROC1"/>
    <property type="match status" value="1"/>
</dbReference>
<feature type="compositionally biased region" description="Polar residues" evidence="2">
    <location>
        <begin position="67"/>
        <end position="82"/>
    </location>
</feature>
<organism evidence="4 5">
    <name type="scientific">Brevibacillus halotolerans</name>
    <dbReference type="NCBI Taxonomy" id="1507437"/>
    <lineage>
        <taxon>Bacteria</taxon>
        <taxon>Bacillati</taxon>
        <taxon>Bacillota</taxon>
        <taxon>Bacilli</taxon>
        <taxon>Bacillales</taxon>
        <taxon>Paenibacillaceae</taxon>
        <taxon>Brevibacillus</taxon>
    </lineage>
</organism>
<feature type="region of interest" description="Disordered" evidence="2">
    <location>
        <begin position="66"/>
        <end position="92"/>
    </location>
</feature>
<dbReference type="EMBL" id="JAPTNG010000009">
    <property type="protein sequence ID" value="MCZ0831770.1"/>
    <property type="molecule type" value="Genomic_DNA"/>
</dbReference>
<evidence type="ECO:0000259" key="3">
    <source>
        <dbReference type="PROSITE" id="PS50943"/>
    </source>
</evidence>
<dbReference type="PANTHER" id="PTHR46558:SF14">
    <property type="entry name" value="HTH-TYPE TRANSCRIPTIONAL REGULATOR ANSR"/>
    <property type="match status" value="1"/>
</dbReference>
<gene>
    <name evidence="4" type="ORF">O0535_13580</name>
</gene>
<dbReference type="RefSeq" id="WP_258417615.1">
    <property type="nucleotide sequence ID" value="NZ_JAPTNG010000009.1"/>
</dbReference>
<dbReference type="Pfam" id="PF01381">
    <property type="entry name" value="HTH_3"/>
    <property type="match status" value="1"/>
</dbReference>
<accession>A0ABT4I003</accession>
<dbReference type="PANTHER" id="PTHR46558">
    <property type="entry name" value="TRACRIPTIONAL REGULATORY PROTEIN-RELATED-RELATED"/>
    <property type="match status" value="1"/>
</dbReference>
<proteinExistence type="predicted"/>